<dbReference type="eggNOG" id="COG2267">
    <property type="taxonomic scope" value="Bacteria"/>
</dbReference>
<accession>A0A0M2Q292</accession>
<protein>
    <submittedName>
        <fullName evidence="4">Alpha/beta hydrolase</fullName>
    </submittedName>
</protein>
<dbReference type="SUPFAM" id="SSF53474">
    <property type="entry name" value="alpha/beta-Hydrolases"/>
    <property type="match status" value="1"/>
</dbReference>
<organism evidence="4 5">
    <name type="scientific">Prochlorothrix hollandica PCC 9006 = CALU 1027</name>
    <dbReference type="NCBI Taxonomy" id="317619"/>
    <lineage>
        <taxon>Bacteria</taxon>
        <taxon>Bacillati</taxon>
        <taxon>Cyanobacteriota</taxon>
        <taxon>Cyanophyceae</taxon>
        <taxon>Prochlorotrichales</taxon>
        <taxon>Prochlorotrichaceae</taxon>
        <taxon>Prochlorothrix</taxon>
    </lineage>
</organism>
<dbReference type="EMBL" id="AJTX02000002">
    <property type="protein sequence ID" value="KKJ01378.1"/>
    <property type="molecule type" value="Genomic_DNA"/>
</dbReference>
<dbReference type="Proteomes" id="UP000034681">
    <property type="component" value="Unassembled WGS sequence"/>
</dbReference>
<dbReference type="GO" id="GO:0016787">
    <property type="term" value="F:hydrolase activity"/>
    <property type="evidence" value="ECO:0007669"/>
    <property type="project" value="UniProtKB-KW"/>
</dbReference>
<dbReference type="PANTHER" id="PTHR43798">
    <property type="entry name" value="MONOACYLGLYCEROL LIPASE"/>
    <property type="match status" value="1"/>
</dbReference>
<dbReference type="AlphaFoldDB" id="A0A0M2Q292"/>
<proteinExistence type="predicted"/>
<dbReference type="STRING" id="317619.GCA_000332315_03905"/>
<feature type="domain" description="AB hydrolase-1" evidence="3">
    <location>
        <begin position="28"/>
        <end position="317"/>
    </location>
</feature>
<comment type="caution">
    <text evidence="4">The sequence shown here is derived from an EMBL/GenBank/DDBJ whole genome shotgun (WGS) entry which is preliminary data.</text>
</comment>
<feature type="compositionally biased region" description="Basic and acidic residues" evidence="2">
    <location>
        <begin position="76"/>
        <end position="91"/>
    </location>
</feature>
<evidence type="ECO:0000259" key="3">
    <source>
        <dbReference type="Pfam" id="PF00561"/>
    </source>
</evidence>
<dbReference type="InterPro" id="IPR029058">
    <property type="entry name" value="AB_hydrolase_fold"/>
</dbReference>
<dbReference type="Gene3D" id="3.40.50.1820">
    <property type="entry name" value="alpha/beta hydrolase"/>
    <property type="match status" value="2"/>
</dbReference>
<evidence type="ECO:0000313" key="5">
    <source>
        <dbReference type="Proteomes" id="UP000034681"/>
    </source>
</evidence>
<feature type="region of interest" description="Disordered" evidence="2">
    <location>
        <begin position="69"/>
        <end position="117"/>
    </location>
</feature>
<evidence type="ECO:0000256" key="1">
    <source>
        <dbReference type="ARBA" id="ARBA00022801"/>
    </source>
</evidence>
<evidence type="ECO:0000256" key="2">
    <source>
        <dbReference type="SAM" id="MobiDB-lite"/>
    </source>
</evidence>
<keyword evidence="1 4" id="KW-0378">Hydrolase</keyword>
<dbReference type="PANTHER" id="PTHR43798:SF31">
    <property type="entry name" value="AB HYDROLASE SUPERFAMILY PROTEIN YCLE"/>
    <property type="match status" value="1"/>
</dbReference>
<dbReference type="RefSeq" id="WP_017714066.1">
    <property type="nucleotide sequence ID" value="NZ_KB235941.1"/>
</dbReference>
<sequence>MPYLAVHGVDHYYQWMTAKGIDRDPAKPVMVFIHGWGGSSRYWQSTAQALTPDYDCLLYDLRGFGRSTQAGVSETPGDRQPADPKAVDPKAVDPTALDPGAVNPGAMNPNAVDSKGNAPQPIAEPWAGYSLESYGEDLRELLDQLGLERISLNAHSLGASMALLFLNRYPQRLDRAILTCNGLLEYNALAFRLFHIFSRYVVLFRPRWFLQVPGLDRMFMSRFLHRSIPSSERRAFLEDFLDADFEAALGTAVKTVSQAMAEATPQEYQQLQVPTLLVSGQYDQIITAPMGEAAAALNPQVQYRRVARTGHFPMLEDAPTYLDYVREFLRSVPSSAADPTLKDPLPPEVA</sequence>
<name>A0A0M2Q292_PROHO</name>
<evidence type="ECO:0000313" key="4">
    <source>
        <dbReference type="EMBL" id="KKJ01378.1"/>
    </source>
</evidence>
<dbReference type="InterPro" id="IPR000073">
    <property type="entry name" value="AB_hydrolase_1"/>
</dbReference>
<reference evidence="4" key="1">
    <citation type="submission" date="2012-04" db="EMBL/GenBank/DDBJ databases">
        <authorList>
            <person name="Borisov I.G."/>
            <person name="Ivanikova N.V."/>
            <person name="Pinevich A.V."/>
        </authorList>
    </citation>
    <scope>NUCLEOTIDE SEQUENCE [LARGE SCALE GENOMIC DNA]</scope>
    <source>
        <strain evidence="4">CALU 1027</strain>
    </source>
</reference>
<dbReference type="GO" id="GO:0016020">
    <property type="term" value="C:membrane"/>
    <property type="evidence" value="ECO:0007669"/>
    <property type="project" value="TreeGrafter"/>
</dbReference>
<gene>
    <name evidence="4" type="ORF">PROH_03250</name>
</gene>
<dbReference type="Pfam" id="PF00561">
    <property type="entry name" value="Abhydrolase_1"/>
    <property type="match status" value="1"/>
</dbReference>
<dbReference type="InterPro" id="IPR050266">
    <property type="entry name" value="AB_hydrolase_sf"/>
</dbReference>
<keyword evidence="5" id="KW-1185">Reference proteome</keyword>
<dbReference type="OrthoDB" id="252464at2"/>